<keyword evidence="2" id="KW-1185">Reference proteome</keyword>
<dbReference type="AlphaFoldDB" id="A0A1H3XMM8"/>
<dbReference type="InterPro" id="IPR036116">
    <property type="entry name" value="FN3_sf"/>
</dbReference>
<sequence length="281" mass="31312">MYLTSLNARQVGEASGLTCPVLIEWEYGNQLPDIVEIYSDGAKVAEIDVAASLQQKSTTVSLPAGTLVQVHVCGRLFEQETLPDETGREQYWKVFCLWQSLVTKALPGTGEVIPDPPKPAPRITSAYVIPASAVFLAFPMPVILKQRNKIRVSWASAQAFGAFLVRWNSNYDNQLNLKWDARKHSPLGGEVRVDGEGKSGSFELEGVLPGLEYEFVVKGRDSGFFGWKPIYSEWSSPQKITVPENLDSLRQYMQLSNLDTSQGIRKYLFVDAGSIKSFMQR</sequence>
<accession>A0A1H3XMM8</accession>
<dbReference type="Gene3D" id="2.60.40.10">
    <property type="entry name" value="Immunoglobulins"/>
    <property type="match status" value="1"/>
</dbReference>
<dbReference type="InterPro" id="IPR013783">
    <property type="entry name" value="Ig-like_fold"/>
</dbReference>
<dbReference type="EMBL" id="FNQP01000003">
    <property type="protein sequence ID" value="SEA00181.1"/>
    <property type="molecule type" value="Genomic_DNA"/>
</dbReference>
<evidence type="ECO:0000313" key="1">
    <source>
        <dbReference type="EMBL" id="SEA00181.1"/>
    </source>
</evidence>
<dbReference type="Proteomes" id="UP000199397">
    <property type="component" value="Unassembled WGS sequence"/>
</dbReference>
<dbReference type="STRING" id="525918.SAMN05660964_00735"/>
<reference evidence="1 2" key="1">
    <citation type="submission" date="2016-10" db="EMBL/GenBank/DDBJ databases">
        <authorList>
            <person name="de Groot N.N."/>
        </authorList>
    </citation>
    <scope>NUCLEOTIDE SEQUENCE [LARGE SCALE GENOMIC DNA]</scope>
    <source>
        <strain evidence="1 2">DSM 21228</strain>
    </source>
</reference>
<name>A0A1H3XMM8_9GAMM</name>
<dbReference type="RefSeq" id="WP_093065508.1">
    <property type="nucleotide sequence ID" value="NZ_FNQP01000003.1"/>
</dbReference>
<organism evidence="1 2">
    <name type="scientific">Thiothrix caldifontis</name>
    <dbReference type="NCBI Taxonomy" id="525918"/>
    <lineage>
        <taxon>Bacteria</taxon>
        <taxon>Pseudomonadati</taxon>
        <taxon>Pseudomonadota</taxon>
        <taxon>Gammaproteobacteria</taxon>
        <taxon>Thiotrichales</taxon>
        <taxon>Thiotrichaceae</taxon>
        <taxon>Thiothrix</taxon>
    </lineage>
</organism>
<gene>
    <name evidence="1" type="ORF">SAMN05660964_00735</name>
</gene>
<evidence type="ECO:0000313" key="2">
    <source>
        <dbReference type="Proteomes" id="UP000199397"/>
    </source>
</evidence>
<protein>
    <submittedName>
        <fullName evidence="1">Uncharacterized protein</fullName>
    </submittedName>
</protein>
<proteinExistence type="predicted"/>
<dbReference type="SUPFAM" id="SSF49265">
    <property type="entry name" value="Fibronectin type III"/>
    <property type="match status" value="1"/>
</dbReference>